<dbReference type="AlphaFoldDB" id="A0AAD8V0Z7"/>
<keyword evidence="3" id="KW-1185">Reference proteome</keyword>
<sequence>MDDQPLRPCLSVSSRCGDISRPPQDSLDDNFPPARVHSPAHSAQASVFLCYRLSEACLGVRLIGLSKVASWKRDLRESPGSMLQSPLTRCQVVSESGIPPARSGQFIHRTRPRRGIPRFSHSCASAFAISQGWSASSSPSAPPSSSSLQICITLFLGARRPRNKRPPISRGRKRVASVNPMGQARRSWLARLRSLLGASARIALRRRNIMSD</sequence>
<dbReference type="Proteomes" id="UP001230504">
    <property type="component" value="Unassembled WGS sequence"/>
</dbReference>
<protein>
    <submittedName>
        <fullName evidence="2">Uncharacterized protein</fullName>
    </submittedName>
</protein>
<feature type="region of interest" description="Disordered" evidence="1">
    <location>
        <begin position="161"/>
        <end position="180"/>
    </location>
</feature>
<proteinExistence type="predicted"/>
<accession>A0AAD8V0Z7</accession>
<dbReference type="GeneID" id="85437224"/>
<dbReference type="EMBL" id="JAHLJV010000085">
    <property type="protein sequence ID" value="KAK1573794.1"/>
    <property type="molecule type" value="Genomic_DNA"/>
</dbReference>
<organism evidence="2 3">
    <name type="scientific">Colletotrichum navitas</name>
    <dbReference type="NCBI Taxonomy" id="681940"/>
    <lineage>
        <taxon>Eukaryota</taxon>
        <taxon>Fungi</taxon>
        <taxon>Dikarya</taxon>
        <taxon>Ascomycota</taxon>
        <taxon>Pezizomycotina</taxon>
        <taxon>Sordariomycetes</taxon>
        <taxon>Hypocreomycetidae</taxon>
        <taxon>Glomerellales</taxon>
        <taxon>Glomerellaceae</taxon>
        <taxon>Colletotrichum</taxon>
        <taxon>Colletotrichum graminicola species complex</taxon>
    </lineage>
</organism>
<gene>
    <name evidence="2" type="ORF">LY79DRAFT_396980</name>
</gene>
<feature type="compositionally biased region" description="Basic residues" evidence="1">
    <location>
        <begin position="161"/>
        <end position="175"/>
    </location>
</feature>
<dbReference type="RefSeq" id="XP_060409373.1">
    <property type="nucleotide sequence ID" value="XM_060552984.1"/>
</dbReference>
<name>A0AAD8V0Z7_9PEZI</name>
<evidence type="ECO:0000256" key="1">
    <source>
        <dbReference type="SAM" id="MobiDB-lite"/>
    </source>
</evidence>
<reference evidence="2" key="1">
    <citation type="submission" date="2021-06" db="EMBL/GenBank/DDBJ databases">
        <title>Comparative genomics, transcriptomics and evolutionary studies reveal genomic signatures of adaptation to plant cell wall in hemibiotrophic fungi.</title>
        <authorList>
            <consortium name="DOE Joint Genome Institute"/>
            <person name="Baroncelli R."/>
            <person name="Diaz J.F."/>
            <person name="Benocci T."/>
            <person name="Peng M."/>
            <person name="Battaglia E."/>
            <person name="Haridas S."/>
            <person name="Andreopoulos W."/>
            <person name="Labutti K."/>
            <person name="Pangilinan J."/>
            <person name="Floch G.L."/>
            <person name="Makela M.R."/>
            <person name="Henrissat B."/>
            <person name="Grigoriev I.V."/>
            <person name="Crouch J.A."/>
            <person name="De Vries R.P."/>
            <person name="Sukno S.A."/>
            <person name="Thon M.R."/>
        </authorList>
    </citation>
    <scope>NUCLEOTIDE SEQUENCE</scope>
    <source>
        <strain evidence="2">CBS 125086</strain>
    </source>
</reference>
<comment type="caution">
    <text evidence="2">The sequence shown here is derived from an EMBL/GenBank/DDBJ whole genome shotgun (WGS) entry which is preliminary data.</text>
</comment>
<evidence type="ECO:0000313" key="2">
    <source>
        <dbReference type="EMBL" id="KAK1573794.1"/>
    </source>
</evidence>
<evidence type="ECO:0000313" key="3">
    <source>
        <dbReference type="Proteomes" id="UP001230504"/>
    </source>
</evidence>